<sequence length="148" mass="17101">MKYSILPILILSLILSSCSENDKVITGQEDFLLGKTFLTPAGVTKEECEQIKQQGVFYNCFRSMFFSKNGEKKEVNLIFTDIPAAFDQYTFENDTLKINTKNSTSDIVLENPIIFVLNKNKDVFTRISSNNERWALDQEGKDIWEYFK</sequence>
<evidence type="ECO:0008006" key="3">
    <source>
        <dbReference type="Google" id="ProtNLM"/>
    </source>
</evidence>
<protein>
    <recommendedName>
        <fullName evidence="3">Lipoprotein</fullName>
    </recommendedName>
</protein>
<accession>A0A2H1ED49</accession>
<dbReference type="GeneID" id="47724410"/>
<dbReference type="Proteomes" id="UP000231564">
    <property type="component" value="Chromosome MARIT"/>
</dbReference>
<evidence type="ECO:0000313" key="1">
    <source>
        <dbReference type="EMBL" id="SFZ84906.1"/>
    </source>
</evidence>
<gene>
    <name evidence="1" type="ORF">MARIT_2965</name>
</gene>
<evidence type="ECO:0000313" key="2">
    <source>
        <dbReference type="Proteomes" id="UP000231564"/>
    </source>
</evidence>
<dbReference type="AlphaFoldDB" id="A0A2H1ED49"/>
<organism evidence="1 2">
    <name type="scientific">Tenacibaculum maritimum NCIMB 2154</name>
    <dbReference type="NCBI Taxonomy" id="1349785"/>
    <lineage>
        <taxon>Bacteria</taxon>
        <taxon>Pseudomonadati</taxon>
        <taxon>Bacteroidota</taxon>
        <taxon>Flavobacteriia</taxon>
        <taxon>Flavobacteriales</taxon>
        <taxon>Flavobacteriaceae</taxon>
        <taxon>Tenacibaculum</taxon>
    </lineage>
</organism>
<reference evidence="1 2" key="1">
    <citation type="submission" date="2016-11" db="EMBL/GenBank/DDBJ databases">
        <authorList>
            <person name="Jaros S."/>
            <person name="Januszkiewicz K."/>
            <person name="Wedrychowicz H."/>
        </authorList>
    </citation>
    <scope>NUCLEOTIDE SEQUENCE [LARGE SCALE GENOMIC DNA]</scope>
    <source>
        <strain evidence="1">NCIMB 2154T</strain>
    </source>
</reference>
<proteinExistence type="predicted"/>
<keyword evidence="2" id="KW-1185">Reference proteome</keyword>
<dbReference type="KEGG" id="tmar:MARIT_2965"/>
<dbReference type="RefSeq" id="WP_100211859.1">
    <property type="nucleotide sequence ID" value="NZ_CP138495.1"/>
</dbReference>
<dbReference type="PROSITE" id="PS51257">
    <property type="entry name" value="PROKAR_LIPOPROTEIN"/>
    <property type="match status" value="1"/>
</dbReference>
<name>A0A2H1ED49_9FLAO</name>
<dbReference type="EMBL" id="LT634361">
    <property type="protein sequence ID" value="SFZ84906.1"/>
    <property type="molecule type" value="Genomic_DNA"/>
</dbReference>